<accession>A0A5B8Y346</accession>
<evidence type="ECO:0000313" key="2">
    <source>
        <dbReference type="EMBL" id="QDG51069.1"/>
    </source>
</evidence>
<gene>
    <name evidence="2" type="ORF">FIV42_10085</name>
</gene>
<name>A0A4Y6PSI1_PERCE</name>
<evidence type="ECO:0000256" key="1">
    <source>
        <dbReference type="SAM" id="MobiDB-lite"/>
    </source>
</evidence>
<dbReference type="RefSeq" id="WP_141197556.1">
    <property type="nucleotide sequence ID" value="NZ_CP041186.1"/>
</dbReference>
<keyword evidence="3" id="KW-1185">Reference proteome</keyword>
<feature type="compositionally biased region" description="Acidic residues" evidence="1">
    <location>
        <begin position="36"/>
        <end position="57"/>
    </location>
</feature>
<feature type="region of interest" description="Disordered" evidence="1">
    <location>
        <begin position="1"/>
        <end position="62"/>
    </location>
</feature>
<protein>
    <submittedName>
        <fullName evidence="2">Uncharacterized protein</fullName>
    </submittedName>
</protein>
<evidence type="ECO:0000313" key="3">
    <source>
        <dbReference type="Proteomes" id="UP000315995"/>
    </source>
</evidence>
<proteinExistence type="predicted"/>
<sequence>MTATVALAAGCGGDGKVVSTPSEEDAGPDIGPDVGDVGEDADAAPDADASPDADADVDPPPQELIGQLNVSRWQADALYDYPELHSTAVFSPALAEAGVENALGWLVRSEGWPIFLPLGHWSLPAVGEAGPMQPATVDGFGLDDVLDAGIYVTVGEHSVAHVDENILAAHDTPVYLTLQEDAFLHAERQDPAVPMDLEIDGGEDISRQALEAAVTLPEPLEITSHDTSQLVPVRRGKDVVVEWTPSADPDDTIVLTAETWDDAHMWRVEDTGRANLSELMRQASIVVRDAPTFSITRLLEDTVQLREGRLKVVSTARQWLYGKRVKPWKMDPFVWPAGTTTEVELNWWDGAVRPNELVFDLPAGVSVQNIRMLDTAHHRIGLTVEVDADAELGAVGLSFVDDTGRAVNLDEAAWVAASLPASGDCQSALDEGPLADGTYFATNDGLSTGAFATDDCPLGDPTGREQVIPLHMKPGQTLHARLLNQQSLGTMYIVGDCSDTLPVYACTMSPRKERAATLSYTAYYEEDILLVVDSYGTADGPTEHFAVDIRRGPQQPFVVAPPVVTGGARSEELEVVSFAGDFDASTASFDFGADVTVENIDVAFADTAFVTVSVATPLTNPGPRDVATQISGVDYTVPGALTLRPWLNPQTTCQDAAALTPLGEGEYEGLTSEFLGSQNTVSVESCLGQTADAPEAIFPVELGPSQTLRARVDMPGADPVLYLLEACDGAVLQCADDRAPGDPEYLEYTGPPQASTVYLVVDGYGATDTGVYYLNIDFTL</sequence>
<dbReference type="Proteomes" id="UP000315995">
    <property type="component" value="Chromosome"/>
</dbReference>
<accession>A0A4Y6PSI1</accession>
<dbReference type="AlphaFoldDB" id="A0A4Y6PSI1"/>
<dbReference type="EMBL" id="CP041186">
    <property type="protein sequence ID" value="QDG51069.1"/>
    <property type="molecule type" value="Genomic_DNA"/>
</dbReference>
<reference evidence="2 3" key="1">
    <citation type="submission" date="2019-06" db="EMBL/GenBank/DDBJ databases">
        <title>Persicimonas caeni gen. nov., sp. nov., a predatory bacterium isolated from solar saltern.</title>
        <authorList>
            <person name="Wang S."/>
        </authorList>
    </citation>
    <scope>NUCLEOTIDE SEQUENCE [LARGE SCALE GENOMIC DNA]</scope>
    <source>
        <strain evidence="2 3">YN101</strain>
    </source>
</reference>
<organism evidence="2 3">
    <name type="scientific">Persicimonas caeni</name>
    <dbReference type="NCBI Taxonomy" id="2292766"/>
    <lineage>
        <taxon>Bacteria</taxon>
        <taxon>Deltaproteobacteria</taxon>
        <taxon>Bradymonadales</taxon>
        <taxon>Bradymonadaceae</taxon>
        <taxon>Persicimonas</taxon>
    </lineage>
</organism>